<name>A0A2D3UZQ3_9PEZI</name>
<evidence type="ECO:0000256" key="1">
    <source>
        <dbReference type="SAM" id="MobiDB-lite"/>
    </source>
</evidence>
<dbReference type="AlphaFoldDB" id="A0A2D3UZQ3"/>
<dbReference type="RefSeq" id="XP_023622580.1">
    <property type="nucleotide sequence ID" value="XM_023766812.1"/>
</dbReference>
<evidence type="ECO:0000313" key="2">
    <source>
        <dbReference type="EMBL" id="CZT15684.1"/>
    </source>
</evidence>
<sequence length="161" mass="18438">MDNKNTADQKPPPAQQSQKNQSAAQKRGFKIPAQVDTFEECSAERKKLSGDAAGKAEFNEFYWTLVRDMAIMENNMDVQLEYLRAIRDGEDCLERRVLLFQPHNASPEQEAAIRKEFQEVAVRGEREKAKRGEGVDDHAGGKWWEKSGRCVGMYKLDEEEK</sequence>
<proteinExistence type="predicted"/>
<keyword evidence="3" id="KW-1185">Reference proteome</keyword>
<dbReference type="GeneID" id="35596758"/>
<evidence type="ECO:0000313" key="3">
    <source>
        <dbReference type="Proteomes" id="UP000225277"/>
    </source>
</evidence>
<accession>A0A2D3UZQ3</accession>
<dbReference type="Proteomes" id="UP000225277">
    <property type="component" value="Unassembled WGS sequence"/>
</dbReference>
<gene>
    <name evidence="2" type="ORF">RCC_01517</name>
</gene>
<reference evidence="2 3" key="1">
    <citation type="submission" date="2016-03" db="EMBL/GenBank/DDBJ databases">
        <authorList>
            <person name="Ploux O."/>
        </authorList>
    </citation>
    <scope>NUCLEOTIDE SEQUENCE [LARGE SCALE GENOMIC DNA]</scope>
    <source>
        <strain evidence="2 3">URUG2</strain>
    </source>
</reference>
<feature type="compositionally biased region" description="Low complexity" evidence="1">
    <location>
        <begin position="15"/>
        <end position="26"/>
    </location>
</feature>
<protein>
    <submittedName>
        <fullName evidence="2">Uncharacterized protein</fullName>
    </submittedName>
</protein>
<organism evidence="2 3">
    <name type="scientific">Ramularia collo-cygni</name>
    <dbReference type="NCBI Taxonomy" id="112498"/>
    <lineage>
        <taxon>Eukaryota</taxon>
        <taxon>Fungi</taxon>
        <taxon>Dikarya</taxon>
        <taxon>Ascomycota</taxon>
        <taxon>Pezizomycotina</taxon>
        <taxon>Dothideomycetes</taxon>
        <taxon>Dothideomycetidae</taxon>
        <taxon>Mycosphaerellales</taxon>
        <taxon>Mycosphaerellaceae</taxon>
        <taxon>Ramularia</taxon>
    </lineage>
</organism>
<feature type="region of interest" description="Disordered" evidence="1">
    <location>
        <begin position="1"/>
        <end position="29"/>
    </location>
</feature>
<dbReference type="EMBL" id="FJUY01000001">
    <property type="protein sequence ID" value="CZT15684.1"/>
    <property type="molecule type" value="Genomic_DNA"/>
</dbReference>